<dbReference type="GO" id="GO:0042803">
    <property type="term" value="F:protein homodimerization activity"/>
    <property type="evidence" value="ECO:0007669"/>
    <property type="project" value="InterPro"/>
</dbReference>
<organism evidence="8 9">
    <name type="scientific">Buchnera aphidicola</name>
    <name type="common">Anoecia oenotherae</name>
    <dbReference type="NCBI Taxonomy" id="1241833"/>
    <lineage>
        <taxon>Bacteria</taxon>
        <taxon>Pseudomonadati</taxon>
        <taxon>Pseudomonadota</taxon>
        <taxon>Gammaproteobacteria</taxon>
        <taxon>Enterobacterales</taxon>
        <taxon>Erwiniaceae</taxon>
        <taxon>Buchnera</taxon>
    </lineage>
</organism>
<keyword evidence="2 4" id="KW-0346">Stress response</keyword>
<dbReference type="PANTHER" id="PTHR21237">
    <property type="entry name" value="GRPE PROTEIN"/>
    <property type="match status" value="1"/>
</dbReference>
<dbReference type="EMBL" id="CP033012">
    <property type="protein sequence ID" value="QCI19283.1"/>
    <property type="molecule type" value="Genomic_DNA"/>
</dbReference>
<name>A0A4D6XQK8_9GAMM</name>
<dbReference type="GO" id="GO:0051082">
    <property type="term" value="F:unfolded protein binding"/>
    <property type="evidence" value="ECO:0007669"/>
    <property type="project" value="TreeGrafter"/>
</dbReference>
<protein>
    <recommendedName>
        <fullName evidence="4 5">Protein GrpE</fullName>
    </recommendedName>
    <alternativeName>
        <fullName evidence="4">HSP-70 cofactor</fullName>
    </alternativeName>
</protein>
<gene>
    <name evidence="4 8" type="primary">grpE</name>
    <name evidence="8" type="ORF">D9V65_00765</name>
</gene>
<keyword evidence="3 4" id="KW-0143">Chaperone</keyword>
<evidence type="ECO:0000313" key="9">
    <source>
        <dbReference type="Proteomes" id="UP000298677"/>
    </source>
</evidence>
<keyword evidence="7" id="KW-0175">Coiled coil</keyword>
<dbReference type="PROSITE" id="PS01071">
    <property type="entry name" value="GRPE"/>
    <property type="match status" value="1"/>
</dbReference>
<evidence type="ECO:0000313" key="8">
    <source>
        <dbReference type="EMBL" id="QCI19283.1"/>
    </source>
</evidence>
<evidence type="ECO:0000256" key="6">
    <source>
        <dbReference type="RuleBase" id="RU004478"/>
    </source>
</evidence>
<evidence type="ECO:0000256" key="4">
    <source>
        <dbReference type="HAMAP-Rule" id="MF_01151"/>
    </source>
</evidence>
<evidence type="ECO:0000256" key="3">
    <source>
        <dbReference type="ARBA" id="ARBA00023186"/>
    </source>
</evidence>
<comment type="function">
    <text evidence="4 5">Participates actively in the response to hyperosmotic and heat shock by preventing the aggregation of stress-denatured proteins, in association with DnaK and GrpE. It is the nucleotide exchange factor for DnaK and may function as a thermosensor. Unfolded proteins bind initially to DnaJ; upon interaction with the DnaJ-bound protein, DnaK hydrolyzes its bound ATP, resulting in the formation of a stable complex. GrpE releases ADP from DnaK; ATP binding to DnaK triggers the release of the substrate protein, thus completing the reaction cycle. Several rounds of ATP-dependent interactions between DnaJ, DnaK and GrpE are required for fully efficient folding.</text>
</comment>
<dbReference type="HAMAP" id="MF_01151">
    <property type="entry name" value="GrpE"/>
    <property type="match status" value="1"/>
</dbReference>
<evidence type="ECO:0000256" key="2">
    <source>
        <dbReference type="ARBA" id="ARBA00023016"/>
    </source>
</evidence>
<dbReference type="GO" id="GO:0005737">
    <property type="term" value="C:cytoplasm"/>
    <property type="evidence" value="ECO:0007669"/>
    <property type="project" value="UniProtKB-SubCell"/>
</dbReference>
<reference evidence="8 9" key="1">
    <citation type="submission" date="2018-10" db="EMBL/GenBank/DDBJ databases">
        <title>Comparative functional genomics of the obligate endosymbiont Buchnera aphidicola.</title>
        <authorList>
            <person name="Chong R.A."/>
        </authorList>
    </citation>
    <scope>NUCLEOTIDE SEQUENCE [LARGE SCALE GENOMIC DNA]</scope>
    <source>
        <strain evidence="8 9">Aoe</strain>
    </source>
</reference>
<evidence type="ECO:0000256" key="1">
    <source>
        <dbReference type="ARBA" id="ARBA00009054"/>
    </source>
</evidence>
<accession>A0A4D6XQK8</accession>
<comment type="similarity">
    <text evidence="1 4 6">Belongs to the GrpE family.</text>
</comment>
<dbReference type="Pfam" id="PF01025">
    <property type="entry name" value="GrpE"/>
    <property type="match status" value="1"/>
</dbReference>
<dbReference type="GO" id="GO:0000774">
    <property type="term" value="F:adenyl-nucleotide exchange factor activity"/>
    <property type="evidence" value="ECO:0007669"/>
    <property type="project" value="InterPro"/>
</dbReference>
<comment type="subunit">
    <text evidence="4">Homodimer.</text>
</comment>
<proteinExistence type="inferred from homology"/>
<dbReference type="Gene3D" id="3.90.20.20">
    <property type="match status" value="1"/>
</dbReference>
<dbReference type="InterPro" id="IPR009012">
    <property type="entry name" value="GrpE_head"/>
</dbReference>
<feature type="coiled-coil region" evidence="7">
    <location>
        <begin position="24"/>
        <end position="82"/>
    </location>
</feature>
<evidence type="ECO:0000256" key="5">
    <source>
        <dbReference type="RuleBase" id="RU000639"/>
    </source>
</evidence>
<dbReference type="AlphaFoldDB" id="A0A4D6XQK8"/>
<comment type="subcellular location">
    <subcellularLocation>
        <location evidence="4">Cytoplasm</location>
    </subcellularLocation>
</comment>
<evidence type="ECO:0000256" key="7">
    <source>
        <dbReference type="SAM" id="Coils"/>
    </source>
</evidence>
<dbReference type="PANTHER" id="PTHR21237:SF23">
    <property type="entry name" value="GRPE PROTEIN HOMOLOG, MITOCHONDRIAL"/>
    <property type="match status" value="1"/>
</dbReference>
<keyword evidence="4" id="KW-0963">Cytoplasm</keyword>
<dbReference type="InterPro" id="IPR013805">
    <property type="entry name" value="GrpE_CC"/>
</dbReference>
<dbReference type="Gene3D" id="2.30.22.10">
    <property type="entry name" value="Head domain of nucleotide exchange factor GrpE"/>
    <property type="match status" value="1"/>
</dbReference>
<dbReference type="RefSeq" id="WP_158341690.1">
    <property type="nucleotide sequence ID" value="NZ_CP033012.1"/>
</dbReference>
<dbReference type="Proteomes" id="UP000298677">
    <property type="component" value="Chromosome"/>
</dbReference>
<dbReference type="GO" id="GO:0006457">
    <property type="term" value="P:protein folding"/>
    <property type="evidence" value="ECO:0007669"/>
    <property type="project" value="InterPro"/>
</dbReference>
<dbReference type="InterPro" id="IPR000740">
    <property type="entry name" value="GrpE"/>
</dbReference>
<sequence length="202" mass="24120">MNEKNKKTSQNKNFLKKEQDQKILEETKDHNESIIDEIDNIKNVKYTLKNVDEIQKKIFNIKKEIKNLNLRHQANIENFEKKIEIELLIIKNEYLKRFFLDFFSVLDLLDNILCIVKKDNTLKDPIIEGIVLTRNLLLKCLFKFGLKKIEVSKNSFFDHKKHEVNNYLDIKDKGSHHIYDVIKTGYLFNNEILRKSRVNVVK</sequence>
<dbReference type="SUPFAM" id="SSF51064">
    <property type="entry name" value="Head domain of nucleotide exchange factor GrpE"/>
    <property type="match status" value="1"/>
</dbReference>
<dbReference type="PRINTS" id="PR00773">
    <property type="entry name" value="GRPEPROTEIN"/>
</dbReference>
<dbReference type="GO" id="GO:0051087">
    <property type="term" value="F:protein-folding chaperone binding"/>
    <property type="evidence" value="ECO:0007669"/>
    <property type="project" value="InterPro"/>
</dbReference>
<dbReference type="SUPFAM" id="SSF58014">
    <property type="entry name" value="Coiled-coil domain of nucleotide exchange factor GrpE"/>
    <property type="match status" value="1"/>
</dbReference>
<keyword evidence="9" id="KW-1185">Reference proteome</keyword>